<sequence>MVSEAQQRAKKKWDDKNKDKNRIYRYRSYARKFIRDLATDDDLKELDKLIHKRLND</sequence>
<dbReference type="Proteomes" id="UP000003419">
    <property type="component" value="Unassembled WGS sequence"/>
</dbReference>
<accession>A0A8D9VRJ1</accession>
<dbReference type="RefSeq" id="WP_003670973.1">
    <property type="nucleotide sequence ID" value="NZ_GG693669.1"/>
</dbReference>
<proteinExistence type="predicted"/>
<evidence type="ECO:0000313" key="1">
    <source>
        <dbReference type="EMBL" id="EEI66584.1"/>
    </source>
</evidence>
<dbReference type="AlphaFoldDB" id="A0A8D9VRJ1"/>
<name>A0A8D9VRJ1_LIMRT</name>
<protein>
    <submittedName>
        <fullName evidence="1">Uncharacterized protein</fullName>
    </submittedName>
</protein>
<reference evidence="1 2" key="1">
    <citation type="submission" date="2009-01" db="EMBL/GenBank/DDBJ databases">
        <authorList>
            <person name="Qin X."/>
            <person name="Bachman B."/>
            <person name="Battles P."/>
            <person name="Bell A."/>
            <person name="Bess C."/>
            <person name="Bickham C."/>
            <person name="Chaboub L."/>
            <person name="Chen D."/>
            <person name="Coyle M."/>
            <person name="Deiros D.R."/>
            <person name="Dinh H."/>
            <person name="Forbes L."/>
            <person name="Fowler G."/>
            <person name="Francisco L."/>
            <person name="Fu Q."/>
            <person name="Gubbala S."/>
            <person name="Hale W."/>
            <person name="Han Y."/>
            <person name="Hemphill L."/>
            <person name="Highlander S.K."/>
            <person name="Hirani K."/>
            <person name="Hogues M."/>
            <person name="Jackson L."/>
            <person name="Jakkamsetti A."/>
            <person name="Javaid M."/>
            <person name="Jiang H."/>
            <person name="Korchina V."/>
            <person name="Kovar C."/>
            <person name="Lara F."/>
            <person name="Lee S."/>
            <person name="Mata R."/>
            <person name="Mathew T."/>
            <person name="Moen C."/>
            <person name="Morales K."/>
            <person name="Munidasa M."/>
            <person name="Nazareth L."/>
            <person name="Ngo R."/>
            <person name="Nguyen L."/>
            <person name="Okwuonu G."/>
            <person name="Ongeri F."/>
            <person name="Patil S."/>
            <person name="Petrosino J."/>
            <person name="Pham C."/>
            <person name="Pham P."/>
            <person name="Pu L.-L."/>
            <person name="Puazo M."/>
            <person name="Raj R."/>
            <person name="Reid J."/>
            <person name="Rouhana J."/>
            <person name="Saada N."/>
            <person name="Shang Y."/>
            <person name="Simmons D."/>
            <person name="Thornton R."/>
            <person name="Warren J."/>
            <person name="Weissenberger G."/>
            <person name="Zhang J."/>
            <person name="Zhang L."/>
            <person name="Zhou C."/>
            <person name="Zhu D."/>
            <person name="Muzny D."/>
            <person name="Worley K."/>
            <person name="Gibbs R."/>
        </authorList>
    </citation>
    <scope>NUCLEOTIDE SEQUENCE [LARGE SCALE GENOMIC DNA]</scope>
    <source>
        <strain evidence="1 2">CF48-3A</strain>
    </source>
</reference>
<evidence type="ECO:0000313" key="2">
    <source>
        <dbReference type="Proteomes" id="UP000003419"/>
    </source>
</evidence>
<dbReference type="EMBL" id="ACHG01000007">
    <property type="protein sequence ID" value="EEI66584.1"/>
    <property type="molecule type" value="Genomic_DNA"/>
</dbReference>
<organism evidence="1 2">
    <name type="scientific">Limosilactobacillus reuteri CF48-3A</name>
    <dbReference type="NCBI Taxonomy" id="525341"/>
    <lineage>
        <taxon>Bacteria</taxon>
        <taxon>Bacillati</taxon>
        <taxon>Bacillota</taxon>
        <taxon>Bacilli</taxon>
        <taxon>Lactobacillales</taxon>
        <taxon>Lactobacillaceae</taxon>
        <taxon>Limosilactobacillus</taxon>
    </lineage>
</organism>
<gene>
    <name evidence="1" type="ORF">HMPREF0534_0075</name>
</gene>
<comment type="caution">
    <text evidence="1">The sequence shown here is derived from an EMBL/GenBank/DDBJ whole genome shotgun (WGS) entry which is preliminary data.</text>
</comment>